<dbReference type="InterPro" id="IPR000562">
    <property type="entry name" value="FN_type2_dom"/>
</dbReference>
<dbReference type="Pfam" id="PF00040">
    <property type="entry name" value="fn2"/>
    <property type="match status" value="1"/>
</dbReference>
<dbReference type="InterPro" id="IPR036943">
    <property type="entry name" value="FN_type2_sf"/>
</dbReference>
<keyword evidence="2 3" id="KW-1015">Disulfide bond</keyword>
<evidence type="ECO:0000259" key="4">
    <source>
        <dbReference type="PROSITE" id="PS50060"/>
    </source>
</evidence>
<dbReference type="PANTHER" id="PTHR23282">
    <property type="entry name" value="APICAL ENDOSOMAL GLYCOPROTEIN PRECURSOR"/>
    <property type="match status" value="1"/>
</dbReference>
<evidence type="ECO:0000313" key="6">
    <source>
        <dbReference type="Proteomes" id="UP000085678"/>
    </source>
</evidence>
<organism evidence="6 7">
    <name type="scientific">Lingula anatina</name>
    <name type="common">Brachiopod</name>
    <name type="synonym">Lingula unguis</name>
    <dbReference type="NCBI Taxonomy" id="7574"/>
    <lineage>
        <taxon>Eukaryota</taxon>
        <taxon>Metazoa</taxon>
        <taxon>Spiralia</taxon>
        <taxon>Lophotrochozoa</taxon>
        <taxon>Brachiopoda</taxon>
        <taxon>Linguliformea</taxon>
        <taxon>Lingulata</taxon>
        <taxon>Lingulida</taxon>
        <taxon>Linguloidea</taxon>
        <taxon>Lingulidae</taxon>
        <taxon>Lingula</taxon>
    </lineage>
</organism>
<evidence type="ECO:0000259" key="5">
    <source>
        <dbReference type="PROSITE" id="PS51092"/>
    </source>
</evidence>
<dbReference type="PROSITE" id="PS51092">
    <property type="entry name" value="FN2_2"/>
    <property type="match status" value="1"/>
</dbReference>
<dbReference type="SMART" id="SM00059">
    <property type="entry name" value="FN2"/>
    <property type="match status" value="1"/>
</dbReference>
<protein>
    <submittedName>
        <fullName evidence="7">MAM and LDL-receptor class A domain-containing protein 1</fullName>
    </submittedName>
</protein>
<dbReference type="GeneID" id="106165890"/>
<evidence type="ECO:0000313" key="7">
    <source>
        <dbReference type="RefSeq" id="XP_023932859.1"/>
    </source>
</evidence>
<dbReference type="Pfam" id="PF00629">
    <property type="entry name" value="MAM"/>
    <property type="match status" value="1"/>
</dbReference>
<keyword evidence="1" id="KW-0677">Repeat</keyword>
<dbReference type="InterPro" id="IPR013320">
    <property type="entry name" value="ConA-like_dom_sf"/>
</dbReference>
<dbReference type="RefSeq" id="XP_023932859.1">
    <property type="nucleotide sequence ID" value="XM_024077091.1"/>
</dbReference>
<keyword evidence="6" id="KW-1185">Reference proteome</keyword>
<gene>
    <name evidence="7" type="primary">LOC106165890</name>
</gene>
<proteinExistence type="predicted"/>
<reference evidence="7" key="1">
    <citation type="submission" date="2025-08" db="UniProtKB">
        <authorList>
            <consortium name="RefSeq"/>
        </authorList>
    </citation>
    <scope>IDENTIFICATION</scope>
    <source>
        <tissue evidence="7">Gonads</tissue>
    </source>
</reference>
<dbReference type="CDD" id="cd00062">
    <property type="entry name" value="FN2"/>
    <property type="match status" value="1"/>
</dbReference>
<feature type="domain" description="MAM" evidence="4">
    <location>
        <begin position="1"/>
        <end position="186"/>
    </location>
</feature>
<evidence type="ECO:0000256" key="1">
    <source>
        <dbReference type="ARBA" id="ARBA00022737"/>
    </source>
</evidence>
<dbReference type="Gene3D" id="2.10.10.10">
    <property type="entry name" value="Fibronectin, type II, collagen-binding"/>
    <property type="match status" value="1"/>
</dbReference>
<dbReference type="InterPro" id="IPR000998">
    <property type="entry name" value="MAM_dom"/>
</dbReference>
<feature type="disulfide bond" evidence="3">
    <location>
        <begin position="97"/>
        <end position="123"/>
    </location>
</feature>
<dbReference type="SUPFAM" id="SSF57440">
    <property type="entry name" value="Kringle-like"/>
    <property type="match status" value="1"/>
</dbReference>
<dbReference type="PROSITE" id="PS50060">
    <property type="entry name" value="MAM_2"/>
    <property type="match status" value="1"/>
</dbReference>
<dbReference type="GO" id="GO:0016020">
    <property type="term" value="C:membrane"/>
    <property type="evidence" value="ECO:0007669"/>
    <property type="project" value="InterPro"/>
</dbReference>
<dbReference type="KEGG" id="lak:106165890"/>
<dbReference type="InterPro" id="IPR013806">
    <property type="entry name" value="Kringle-like"/>
</dbReference>
<dbReference type="InParanoid" id="A0A2R2MRH8"/>
<accession>A0A2R2MRH8</accession>
<dbReference type="Proteomes" id="UP000085678">
    <property type="component" value="Unplaced"/>
</dbReference>
<dbReference type="SUPFAM" id="SSF49899">
    <property type="entry name" value="Concanavalin A-like lectins/glucanases"/>
    <property type="match status" value="1"/>
</dbReference>
<dbReference type="OrthoDB" id="10020495at2759"/>
<dbReference type="PANTHER" id="PTHR23282:SF101">
    <property type="entry name" value="MAM DOMAIN-CONTAINING PROTEIN"/>
    <property type="match status" value="1"/>
</dbReference>
<dbReference type="AlphaFoldDB" id="A0A2R2MRH8"/>
<dbReference type="InterPro" id="IPR051560">
    <property type="entry name" value="MAM_domain-containing"/>
</dbReference>
<name>A0A2R2MRH8_LINAN</name>
<comment type="caution">
    <text evidence="3">Lacks conserved residue(s) required for the propagation of feature annotation.</text>
</comment>
<sequence>MHLTGPMYDHTSGSGSYVFVQPDGHSEGDQSRLVLHNVPGYGSRCLSFYYHAFGITMGNLSIYYQLKGQSRVLLWQKIGEVANKTYDDAGNMNGPPCIFPFTYKNKIYHSCTLEDSLNDKPWCITRFDPQLESGRCFTSGSRAWLQGSVELPPGAGDLVIEATLSDSRFGDLAVDDIVITEGKCPRNYDL</sequence>
<dbReference type="SMART" id="SM00137">
    <property type="entry name" value="MAM"/>
    <property type="match status" value="1"/>
</dbReference>
<evidence type="ECO:0000256" key="2">
    <source>
        <dbReference type="ARBA" id="ARBA00023157"/>
    </source>
</evidence>
<dbReference type="Gene3D" id="2.60.120.200">
    <property type="match status" value="1"/>
</dbReference>
<evidence type="ECO:0000256" key="3">
    <source>
        <dbReference type="PROSITE-ProRule" id="PRU00479"/>
    </source>
</evidence>
<feature type="domain" description="Fibronectin type-II" evidence="5">
    <location>
        <begin position="92"/>
        <end position="138"/>
    </location>
</feature>